<evidence type="ECO:0000256" key="6">
    <source>
        <dbReference type="ARBA" id="ARBA00023004"/>
    </source>
</evidence>
<keyword evidence="1" id="KW-0813">Transport</keyword>
<feature type="domain" description="ABC transporter" evidence="9">
    <location>
        <begin position="3"/>
        <end position="238"/>
    </location>
</feature>
<keyword evidence="2" id="KW-1003">Cell membrane</keyword>
<evidence type="ECO:0000256" key="2">
    <source>
        <dbReference type="ARBA" id="ARBA00022475"/>
    </source>
</evidence>
<proteinExistence type="predicted"/>
<keyword evidence="4" id="KW-0547">Nucleotide-binding</keyword>
<dbReference type="SUPFAM" id="SSF52540">
    <property type="entry name" value="P-loop containing nucleoside triphosphate hydrolases"/>
    <property type="match status" value="1"/>
</dbReference>
<keyword evidence="7" id="KW-0406">Ion transport</keyword>
<protein>
    <submittedName>
        <fullName evidence="10">Molybdate transport system ATP-binding protein</fullName>
    </submittedName>
</protein>
<evidence type="ECO:0000256" key="7">
    <source>
        <dbReference type="ARBA" id="ARBA00023065"/>
    </source>
</evidence>
<evidence type="ECO:0000313" key="10">
    <source>
        <dbReference type="EMBL" id="SEJ71581.1"/>
    </source>
</evidence>
<dbReference type="EMBL" id="FNXY01000012">
    <property type="protein sequence ID" value="SEJ71581.1"/>
    <property type="molecule type" value="Genomic_DNA"/>
</dbReference>
<dbReference type="InterPro" id="IPR050093">
    <property type="entry name" value="ABC_SmlMolc_Importer"/>
</dbReference>
<dbReference type="GO" id="GO:0016887">
    <property type="term" value="F:ATP hydrolysis activity"/>
    <property type="evidence" value="ECO:0007669"/>
    <property type="project" value="InterPro"/>
</dbReference>
<gene>
    <name evidence="10" type="ORF">SAMN04487995_6071</name>
</gene>
<keyword evidence="6" id="KW-0408">Iron</keyword>
<dbReference type="PROSITE" id="PS00211">
    <property type="entry name" value="ABC_TRANSPORTER_1"/>
    <property type="match status" value="1"/>
</dbReference>
<reference evidence="10 11" key="1">
    <citation type="submission" date="2016-10" db="EMBL/GenBank/DDBJ databases">
        <authorList>
            <person name="de Groot N.N."/>
        </authorList>
    </citation>
    <scope>NUCLEOTIDE SEQUENCE [LARGE SCALE GENOMIC DNA]</scope>
    <source>
        <strain evidence="10 11">DSM 19938</strain>
    </source>
</reference>
<dbReference type="Gene3D" id="3.40.50.300">
    <property type="entry name" value="P-loop containing nucleotide triphosphate hydrolases"/>
    <property type="match status" value="1"/>
</dbReference>
<dbReference type="PANTHER" id="PTHR42781:SF4">
    <property type="entry name" value="SPERMIDINE_PUTRESCINE IMPORT ATP-BINDING PROTEIN POTA"/>
    <property type="match status" value="1"/>
</dbReference>
<dbReference type="GO" id="GO:0005524">
    <property type="term" value="F:ATP binding"/>
    <property type="evidence" value="ECO:0007669"/>
    <property type="project" value="UniProtKB-KW"/>
</dbReference>
<dbReference type="GO" id="GO:0015408">
    <property type="term" value="F:ABC-type ferric iron transporter activity"/>
    <property type="evidence" value="ECO:0007669"/>
    <property type="project" value="InterPro"/>
</dbReference>
<dbReference type="SMART" id="SM00382">
    <property type="entry name" value="AAA"/>
    <property type="match status" value="1"/>
</dbReference>
<dbReference type="InterPro" id="IPR017871">
    <property type="entry name" value="ABC_transporter-like_CS"/>
</dbReference>
<dbReference type="Proteomes" id="UP000199532">
    <property type="component" value="Unassembled WGS sequence"/>
</dbReference>
<keyword evidence="3" id="KW-0410">Iron transport</keyword>
<keyword evidence="11" id="KW-1185">Reference proteome</keyword>
<evidence type="ECO:0000313" key="11">
    <source>
        <dbReference type="Proteomes" id="UP000199532"/>
    </source>
</evidence>
<evidence type="ECO:0000256" key="5">
    <source>
        <dbReference type="ARBA" id="ARBA00022840"/>
    </source>
</evidence>
<evidence type="ECO:0000256" key="8">
    <source>
        <dbReference type="ARBA" id="ARBA00023136"/>
    </source>
</evidence>
<dbReference type="GO" id="GO:0016020">
    <property type="term" value="C:membrane"/>
    <property type="evidence" value="ECO:0007669"/>
    <property type="project" value="InterPro"/>
</dbReference>
<dbReference type="InterPro" id="IPR003439">
    <property type="entry name" value="ABC_transporter-like_ATP-bd"/>
</dbReference>
<dbReference type="PROSITE" id="PS50893">
    <property type="entry name" value="ABC_TRANSPORTER_2"/>
    <property type="match status" value="1"/>
</dbReference>
<keyword evidence="5 10" id="KW-0067">ATP-binding</keyword>
<evidence type="ECO:0000256" key="3">
    <source>
        <dbReference type="ARBA" id="ARBA00022496"/>
    </source>
</evidence>
<dbReference type="AlphaFoldDB" id="A0A1H7B186"/>
<accession>A0A1H7B186</accession>
<dbReference type="CDD" id="cd03259">
    <property type="entry name" value="ABC_Carb_Solutes_like"/>
    <property type="match status" value="1"/>
</dbReference>
<evidence type="ECO:0000256" key="1">
    <source>
        <dbReference type="ARBA" id="ARBA00022448"/>
    </source>
</evidence>
<dbReference type="InterPro" id="IPR003593">
    <property type="entry name" value="AAA+_ATPase"/>
</dbReference>
<dbReference type="PANTHER" id="PTHR42781">
    <property type="entry name" value="SPERMIDINE/PUTRESCINE IMPORT ATP-BINDING PROTEIN POTA"/>
    <property type="match status" value="1"/>
</dbReference>
<dbReference type="Pfam" id="PF00005">
    <property type="entry name" value="ABC_tran"/>
    <property type="match status" value="1"/>
</dbReference>
<sequence>MSDKLLDISIRHSLQTASGILPMDIVFSAPKGSITAITGPSGAGKTTLLRQISGLITPDSGKIRFGNDVWLNTSVNFSISPQHRSIGFVFQDYALFPHLSVRENLLFALDKNSDKKIVDDLLNAVELTQLSERKPHQLSGGQQQRAALARALVRKPDLMLLDEPLAALDHHMRRRLQEYLLNLQQEHGFTMIIVTHDLGEIFRMAHQVIVIENGQIINQGTPSEVYLPKHQTDEQLVLFGEVLTCTVFDNHLLVTALIQQAVRTIKLPLQWQPDMSPGRAFALRYSLDIPEIELIK</sequence>
<dbReference type="RefSeq" id="WP_229209828.1">
    <property type="nucleotide sequence ID" value="NZ_FNXY01000012.1"/>
</dbReference>
<evidence type="ECO:0000256" key="4">
    <source>
        <dbReference type="ARBA" id="ARBA00022741"/>
    </source>
</evidence>
<keyword evidence="8" id="KW-0472">Membrane</keyword>
<dbReference type="InterPro" id="IPR015853">
    <property type="entry name" value="ABC_transpr_FbpC"/>
</dbReference>
<dbReference type="STRING" id="408657.SAMN04487995_6071"/>
<dbReference type="InterPro" id="IPR027417">
    <property type="entry name" value="P-loop_NTPase"/>
</dbReference>
<evidence type="ECO:0000259" key="9">
    <source>
        <dbReference type="PROSITE" id="PS50893"/>
    </source>
</evidence>
<name>A0A1H7B186_9BACT</name>
<organism evidence="10 11">
    <name type="scientific">Dyadobacter koreensis</name>
    <dbReference type="NCBI Taxonomy" id="408657"/>
    <lineage>
        <taxon>Bacteria</taxon>
        <taxon>Pseudomonadati</taxon>
        <taxon>Bacteroidota</taxon>
        <taxon>Cytophagia</taxon>
        <taxon>Cytophagales</taxon>
        <taxon>Spirosomataceae</taxon>
        <taxon>Dyadobacter</taxon>
    </lineage>
</organism>